<feature type="compositionally biased region" description="Basic and acidic residues" evidence="18">
    <location>
        <begin position="870"/>
        <end position="884"/>
    </location>
</feature>
<evidence type="ECO:0000256" key="14">
    <source>
        <dbReference type="ARBA" id="ARBA00023136"/>
    </source>
</evidence>
<dbReference type="FunFam" id="1.10.287.130:FF:000065">
    <property type="entry name" value="Histidine kinase"/>
    <property type="match status" value="1"/>
</dbReference>
<dbReference type="SMART" id="SM00304">
    <property type="entry name" value="HAMP"/>
    <property type="match status" value="1"/>
</dbReference>
<dbReference type="GO" id="GO:0005524">
    <property type="term" value="F:ATP binding"/>
    <property type="evidence" value="ECO:0007669"/>
    <property type="project" value="UniProtKB-KW"/>
</dbReference>
<feature type="transmembrane region" description="Helical" evidence="19">
    <location>
        <begin position="373"/>
        <end position="391"/>
    </location>
</feature>
<evidence type="ECO:0000256" key="2">
    <source>
        <dbReference type="ARBA" id="ARBA00004651"/>
    </source>
</evidence>
<dbReference type="InterPro" id="IPR011006">
    <property type="entry name" value="CheY-like_superfamily"/>
</dbReference>
<dbReference type="Gene3D" id="1.20.58.920">
    <property type="match status" value="2"/>
</dbReference>
<dbReference type="SUPFAM" id="SSF52172">
    <property type="entry name" value="CheY-like"/>
    <property type="match status" value="1"/>
</dbReference>
<dbReference type="InterPro" id="IPR036890">
    <property type="entry name" value="HATPase_C_sf"/>
</dbReference>
<dbReference type="InterPro" id="IPR036097">
    <property type="entry name" value="HisK_dim/P_sf"/>
</dbReference>
<dbReference type="GO" id="GO:0005886">
    <property type="term" value="C:plasma membrane"/>
    <property type="evidence" value="ECO:0007669"/>
    <property type="project" value="UniProtKB-SubCell"/>
</dbReference>
<keyword evidence="17" id="KW-0175">Coiled coil</keyword>
<dbReference type="Pfam" id="PF21689">
    <property type="entry name" value="TorS_sensor_domain"/>
    <property type="match status" value="1"/>
</dbReference>
<evidence type="ECO:0000256" key="3">
    <source>
        <dbReference type="ARBA" id="ARBA00012438"/>
    </source>
</evidence>
<dbReference type="InterPro" id="IPR003594">
    <property type="entry name" value="HATPase_dom"/>
</dbReference>
<evidence type="ECO:0000256" key="10">
    <source>
        <dbReference type="ARBA" id="ARBA00022801"/>
    </source>
</evidence>
<dbReference type="Gene3D" id="3.30.565.10">
    <property type="entry name" value="Histidine kinase-like ATPase, C-terminal domain"/>
    <property type="match status" value="1"/>
</dbReference>
<dbReference type="PROSITE" id="PS50110">
    <property type="entry name" value="RESPONSE_REGULATORY"/>
    <property type="match status" value="1"/>
</dbReference>
<evidence type="ECO:0000256" key="18">
    <source>
        <dbReference type="SAM" id="MobiDB-lite"/>
    </source>
</evidence>
<evidence type="ECO:0000256" key="9">
    <source>
        <dbReference type="ARBA" id="ARBA00022777"/>
    </source>
</evidence>
<dbReference type="FunFam" id="3.40.50.2300:FF:000324">
    <property type="entry name" value="Histidine kinase"/>
    <property type="match status" value="1"/>
</dbReference>
<evidence type="ECO:0000256" key="17">
    <source>
        <dbReference type="SAM" id="Coils"/>
    </source>
</evidence>
<sequence length="1020" mass="113621">MQTQIWHEVIRWRTGVNTAQYSPIRHAEEVNKKVFPMRLAKASIGRKLLFSFSAMALLVLLSALIGVLGFSLVAKTERDVVNNAIPSMIEARQVAELSHQIIASVQTLSNAKNEQEHQAAGQKVFSQLETLLTHIQQLGEEAFDSVLLDRLEQDVQNVIDTLAQLGRRVEHRLTLESQLSTSVKEMRKLAQELEQLTRTQVLNTSTIAIANVTHIYDLLQKQQQAQVYQALDNLVEVDLDLAERLHELHLLAFKVLNEIEETQTVTDLERILALDSEFAANLSIMQRRVQAVEDPTRSKQMVSLLRGLEKRRIVFELLKQRYSNEQAAQQLLHDTLTQFAKLNNTVNQLVDASNQVTTAAVSKLSNTLYDAQLILTVLGLLGLVIVVWIVWKVVYRSVIQRLDQHTAALLSVAKGQLDVDVSTQGNDELGQMGQAIAHARDTAKALKVVAESEVLAKRELQQHKEHLEELVEQRTCQLSEMNHKLNQEVLNHAKARQQAEQASRAKSAFLATMSHEIRTPMNGVLGTARLLQDTTLTSTQQHYVQVINRSGRSLLAILNDVLDYSKIEAGHLEIHHTHFDLYRLVSETHELMQSRAREKGITLTYHIDEDVTQYWQGDEIRIGQVLNNLVGNGIKFTDQGEVRIRIRLAPDGQGIRFAVEDSGIGIAEEEQATLFDAFTQADAGRRKLGGTGLGLAISRKLVQAMGGELQLASQLGQGSCFWFTLPLPVGEPVETPALAVDDVPVANVLLVEDNEVNCLVAQGFLTSLGHQVTLAKSVQEAKLCFQQQRFDIALLDIHLPDGNGVDLLRDLRQMEDSIHNAVIPFIAVSAHVFNEEVAGYLAAGFDGYLPKPLVKEQLAAMLRQQLTAKSGDDADMRDKAESHDTSSIFDNGQPQGEPSPEAQAVRKEWVAVMDHAKFEQDVQILGVEKMREIVGYFEQGCAEFFALCEAERDNDAQIKSQAHKLKGSAGALWLTQLYQLCQQIEKADSPAAAYQQTPLVDAVENAKQALRNALDLLSKE</sequence>
<evidence type="ECO:0000256" key="12">
    <source>
        <dbReference type="ARBA" id="ARBA00022989"/>
    </source>
</evidence>
<feature type="domain" description="Response regulatory" evidence="21">
    <location>
        <begin position="747"/>
        <end position="866"/>
    </location>
</feature>
<dbReference type="Gene3D" id="1.20.120.160">
    <property type="entry name" value="HPT domain"/>
    <property type="match status" value="1"/>
</dbReference>
<dbReference type="InterPro" id="IPR008207">
    <property type="entry name" value="Sig_transdc_His_kin_Hpt_dom"/>
</dbReference>
<dbReference type="SUPFAM" id="SSF55874">
    <property type="entry name" value="ATPase domain of HSP90 chaperone/DNA topoisomerase II/histidine kinase"/>
    <property type="match status" value="1"/>
</dbReference>
<keyword evidence="11" id="KW-0067">ATP-binding</keyword>
<feature type="coiled-coil region" evidence="17">
    <location>
        <begin position="453"/>
        <end position="502"/>
    </location>
</feature>
<name>A0A0X1L0E8_VIBCO</name>
<evidence type="ECO:0000256" key="19">
    <source>
        <dbReference type="SAM" id="Phobius"/>
    </source>
</evidence>
<dbReference type="SMART" id="SM00388">
    <property type="entry name" value="HisKA"/>
    <property type="match status" value="1"/>
</dbReference>
<evidence type="ECO:0000259" key="23">
    <source>
        <dbReference type="PROSITE" id="PS50894"/>
    </source>
</evidence>
<keyword evidence="4" id="KW-1003">Cell membrane</keyword>
<dbReference type="InterPro" id="IPR037952">
    <property type="entry name" value="Sensor_TorS"/>
</dbReference>
<comment type="subcellular location">
    <subcellularLocation>
        <location evidence="2">Cell membrane</location>
        <topology evidence="2">Multi-pass membrane protein</topology>
    </subcellularLocation>
</comment>
<dbReference type="GO" id="GO:0000155">
    <property type="term" value="F:phosphorelay sensor kinase activity"/>
    <property type="evidence" value="ECO:0007669"/>
    <property type="project" value="InterPro"/>
</dbReference>
<feature type="compositionally biased region" description="Polar residues" evidence="18">
    <location>
        <begin position="885"/>
        <end position="896"/>
    </location>
</feature>
<gene>
    <name evidence="24" type="ORF">VchoM_02014</name>
</gene>
<evidence type="ECO:0000256" key="15">
    <source>
        <dbReference type="PROSITE-ProRule" id="PRU00110"/>
    </source>
</evidence>
<dbReference type="SUPFAM" id="SSF47384">
    <property type="entry name" value="Homodimeric domain of signal transducing histidine kinase"/>
    <property type="match status" value="1"/>
</dbReference>
<dbReference type="CDD" id="cd00088">
    <property type="entry name" value="HPT"/>
    <property type="match status" value="1"/>
</dbReference>
<dbReference type="SMART" id="SM00387">
    <property type="entry name" value="HATPase_c"/>
    <property type="match status" value="1"/>
</dbReference>
<evidence type="ECO:0000256" key="11">
    <source>
        <dbReference type="ARBA" id="ARBA00022840"/>
    </source>
</evidence>
<evidence type="ECO:0000259" key="20">
    <source>
        <dbReference type="PROSITE" id="PS50109"/>
    </source>
</evidence>
<proteinExistence type="predicted"/>
<evidence type="ECO:0000256" key="5">
    <source>
        <dbReference type="ARBA" id="ARBA00022553"/>
    </source>
</evidence>
<evidence type="ECO:0000313" key="24">
    <source>
        <dbReference type="EMBL" id="EET23988.1"/>
    </source>
</evidence>
<dbReference type="SUPFAM" id="SSF47226">
    <property type="entry name" value="Histidine-containing phosphotransfer domain, HPT domain"/>
    <property type="match status" value="1"/>
</dbReference>
<dbReference type="CDD" id="cd00082">
    <property type="entry name" value="HisKA"/>
    <property type="match status" value="1"/>
</dbReference>
<dbReference type="Gene3D" id="1.10.287.130">
    <property type="match status" value="1"/>
</dbReference>
<dbReference type="Gene3D" id="6.10.340.10">
    <property type="match status" value="1"/>
</dbReference>
<keyword evidence="14 19" id="KW-0472">Membrane</keyword>
<dbReference type="HOGENOM" id="CLU_000445_40_1_6"/>
<dbReference type="PROSITE" id="PS50885">
    <property type="entry name" value="HAMP"/>
    <property type="match status" value="1"/>
</dbReference>
<dbReference type="PANTHER" id="PTHR45339:SF1">
    <property type="entry name" value="HYBRID SIGNAL TRANSDUCTION HISTIDINE KINASE J"/>
    <property type="match status" value="1"/>
</dbReference>
<keyword evidence="10" id="KW-0378">Hydrolase</keyword>
<keyword evidence="9" id="KW-0418">Kinase</keyword>
<dbReference type="InterPro" id="IPR003661">
    <property type="entry name" value="HisK_dim/P_dom"/>
</dbReference>
<evidence type="ECO:0000256" key="1">
    <source>
        <dbReference type="ARBA" id="ARBA00000085"/>
    </source>
</evidence>
<dbReference type="InterPro" id="IPR014302">
    <property type="entry name" value="Sig_transdc_His_kinase_TorS"/>
</dbReference>
<evidence type="ECO:0000256" key="16">
    <source>
        <dbReference type="PROSITE-ProRule" id="PRU00169"/>
    </source>
</evidence>
<dbReference type="Proteomes" id="UP000004687">
    <property type="component" value="Unassembled WGS sequence"/>
</dbReference>
<evidence type="ECO:0000259" key="22">
    <source>
        <dbReference type="PROSITE" id="PS50885"/>
    </source>
</evidence>
<evidence type="ECO:0000259" key="21">
    <source>
        <dbReference type="PROSITE" id="PS50110"/>
    </source>
</evidence>
<feature type="region of interest" description="Disordered" evidence="18">
    <location>
        <begin position="869"/>
        <end position="903"/>
    </location>
</feature>
<reference evidence="24" key="1">
    <citation type="submission" date="2005-09" db="EMBL/GenBank/DDBJ databases">
        <title>Annotation of Vibrio cholerae MO10.</title>
        <authorList>
            <person name="Colwell R."/>
            <person name="Grim C.J."/>
            <person name="Young S."/>
            <person name="Jaffe D."/>
            <person name="Gnerre S."/>
            <person name="Berlin A."/>
            <person name="Heiman D."/>
            <person name="Hepburn T."/>
            <person name="Shea T."/>
            <person name="Sykes S."/>
            <person name="Yandava C."/>
            <person name="Alvarado L."/>
            <person name="Kodira C."/>
            <person name="Borodovsky M."/>
            <person name="Heidelberg J."/>
            <person name="Lander E."/>
            <person name="Galagan J."/>
            <person name="Nusbaum C."/>
            <person name="Birren B."/>
        </authorList>
    </citation>
    <scope>NUCLEOTIDE SEQUENCE [LARGE SCALE GENOMIC DNA]</scope>
    <source>
        <strain evidence="24">MO10</strain>
    </source>
</reference>
<reference evidence="24" key="2">
    <citation type="submission" date="2008-07" db="EMBL/GenBank/DDBJ databases">
        <authorList>
            <consortium name="Broad Institute Genome Sequencing Platform"/>
            <person name="Colwell R."/>
            <person name="Grim C.J."/>
            <person name="Young S."/>
            <person name="Jaffe D."/>
            <person name="Gnerre S."/>
            <person name="Berlin A."/>
            <person name="Heiman D."/>
            <person name="Hepburn T."/>
            <person name="Shea T."/>
            <person name="Sykes S."/>
            <person name="Alvarado L."/>
            <person name="Kodira C."/>
            <person name="Heidelberg J."/>
            <person name="Lander E."/>
            <person name="Galagan J."/>
            <person name="Nusbaum C."/>
            <person name="Birren B."/>
        </authorList>
    </citation>
    <scope>NUCLEOTIDE SEQUENCE [LARGE SCALE GENOMIC DNA]</scope>
    <source>
        <strain evidence="24">MO10</strain>
    </source>
</reference>
<dbReference type="CDD" id="cd06225">
    <property type="entry name" value="HAMP"/>
    <property type="match status" value="1"/>
</dbReference>
<dbReference type="Pfam" id="PF01627">
    <property type="entry name" value="Hpt"/>
    <property type="match status" value="1"/>
</dbReference>
<evidence type="ECO:0000256" key="7">
    <source>
        <dbReference type="ARBA" id="ARBA00022692"/>
    </source>
</evidence>
<organism evidence="24">
    <name type="scientific">Vibrio cholerae (strain MO10)</name>
    <dbReference type="NCBI Taxonomy" id="345072"/>
    <lineage>
        <taxon>Bacteria</taxon>
        <taxon>Pseudomonadati</taxon>
        <taxon>Pseudomonadota</taxon>
        <taxon>Gammaproteobacteria</taxon>
        <taxon>Vibrionales</taxon>
        <taxon>Vibrionaceae</taxon>
        <taxon>Vibrio</taxon>
    </lineage>
</organism>
<dbReference type="PROSITE" id="PS50894">
    <property type="entry name" value="HPT"/>
    <property type="match status" value="1"/>
</dbReference>
<dbReference type="PRINTS" id="PR00344">
    <property type="entry name" value="BCTRLSENSOR"/>
</dbReference>
<dbReference type="CDD" id="cd16922">
    <property type="entry name" value="HATPase_EvgS-ArcB-TorS-like"/>
    <property type="match status" value="1"/>
</dbReference>
<dbReference type="PIRSF" id="PIRSF036437">
    <property type="entry name" value="HK_TorS"/>
    <property type="match status" value="1"/>
</dbReference>
<dbReference type="InterPro" id="IPR001789">
    <property type="entry name" value="Sig_transdc_resp-reg_receiver"/>
</dbReference>
<keyword evidence="6" id="KW-0808">Transferase</keyword>
<evidence type="ECO:0000256" key="8">
    <source>
        <dbReference type="ARBA" id="ARBA00022741"/>
    </source>
</evidence>
<evidence type="ECO:0000256" key="4">
    <source>
        <dbReference type="ARBA" id="ARBA00022475"/>
    </source>
</evidence>
<dbReference type="Pfam" id="PF00072">
    <property type="entry name" value="Response_reg"/>
    <property type="match status" value="1"/>
</dbReference>
<dbReference type="FunFam" id="3.30.565.10:FF:000010">
    <property type="entry name" value="Sensor histidine kinase RcsC"/>
    <property type="match status" value="1"/>
</dbReference>
<keyword evidence="8" id="KW-0547">Nucleotide-binding</keyword>
<feature type="coiled-coil region" evidence="17">
    <location>
        <begin position="148"/>
        <end position="199"/>
    </location>
</feature>
<dbReference type="Gene3D" id="3.40.50.2300">
    <property type="match status" value="1"/>
</dbReference>
<dbReference type="PROSITE" id="PS50109">
    <property type="entry name" value="HIS_KIN"/>
    <property type="match status" value="1"/>
</dbReference>
<dbReference type="InterPro" id="IPR005467">
    <property type="entry name" value="His_kinase_dom"/>
</dbReference>
<dbReference type="SMART" id="SM00448">
    <property type="entry name" value="REC"/>
    <property type="match status" value="1"/>
</dbReference>
<dbReference type="Pfam" id="PF02518">
    <property type="entry name" value="HATPase_c"/>
    <property type="match status" value="1"/>
</dbReference>
<dbReference type="InterPro" id="IPR003660">
    <property type="entry name" value="HAMP_dom"/>
</dbReference>
<keyword evidence="5 16" id="KW-0597">Phosphoprotein</keyword>
<dbReference type="InterPro" id="IPR038188">
    <property type="entry name" value="TorS_sensor_sf"/>
</dbReference>
<feature type="modified residue" description="4-aspartylphosphate" evidence="16">
    <location>
        <position position="796"/>
    </location>
</feature>
<keyword evidence="7 19" id="KW-0812">Transmembrane</keyword>
<dbReference type="PANTHER" id="PTHR45339">
    <property type="entry name" value="HYBRID SIGNAL TRANSDUCTION HISTIDINE KINASE J"/>
    <property type="match status" value="1"/>
</dbReference>
<accession>A0A0X1L0E8</accession>
<comment type="catalytic activity">
    <reaction evidence="1">
        <text>ATP + protein L-histidine = ADP + protein N-phospho-L-histidine.</text>
        <dbReference type="EC" id="2.7.13.3"/>
    </reaction>
</comment>
<feature type="domain" description="HPt" evidence="23">
    <location>
        <begin position="923"/>
        <end position="1017"/>
    </location>
</feature>
<protein>
    <recommendedName>
        <fullName evidence="3">histidine kinase</fullName>
        <ecNumber evidence="3">2.7.13.3</ecNumber>
    </recommendedName>
</protein>
<dbReference type="CDD" id="cd17546">
    <property type="entry name" value="REC_hyHK_CKI1_RcsC-like"/>
    <property type="match status" value="1"/>
</dbReference>
<dbReference type="InterPro" id="IPR036641">
    <property type="entry name" value="HPT_dom_sf"/>
</dbReference>
<evidence type="ECO:0000256" key="13">
    <source>
        <dbReference type="ARBA" id="ARBA00023012"/>
    </source>
</evidence>
<dbReference type="Pfam" id="PF00672">
    <property type="entry name" value="HAMP"/>
    <property type="match status" value="1"/>
</dbReference>
<keyword evidence="13" id="KW-0902">Two-component regulatory system</keyword>
<dbReference type="InterPro" id="IPR004358">
    <property type="entry name" value="Sig_transdc_His_kin-like_C"/>
</dbReference>
<dbReference type="CDD" id="cd16172">
    <property type="entry name" value="TorS_sensor_domain"/>
    <property type="match status" value="1"/>
</dbReference>
<feature type="modified residue" description="Phosphohistidine" evidence="15">
    <location>
        <position position="963"/>
    </location>
</feature>
<dbReference type="Pfam" id="PF00512">
    <property type="entry name" value="HisKA"/>
    <property type="match status" value="1"/>
</dbReference>
<dbReference type="EC" id="2.7.13.3" evidence="3"/>
<dbReference type="AlphaFoldDB" id="A0A0X1L0E8"/>
<dbReference type="EMBL" id="DS990137">
    <property type="protein sequence ID" value="EET23988.1"/>
    <property type="molecule type" value="Genomic_DNA"/>
</dbReference>
<keyword evidence="12 19" id="KW-1133">Transmembrane helix</keyword>
<dbReference type="GO" id="GO:0016787">
    <property type="term" value="F:hydrolase activity"/>
    <property type="evidence" value="ECO:0007669"/>
    <property type="project" value="UniProtKB-KW"/>
</dbReference>
<dbReference type="NCBIfam" id="TIGR02956">
    <property type="entry name" value="TMAO_torS"/>
    <property type="match status" value="1"/>
</dbReference>
<feature type="transmembrane region" description="Helical" evidence="19">
    <location>
        <begin position="48"/>
        <end position="73"/>
    </location>
</feature>
<feature type="domain" description="HAMP" evidence="22">
    <location>
        <begin position="396"/>
        <end position="448"/>
    </location>
</feature>
<feature type="domain" description="Histidine kinase" evidence="20">
    <location>
        <begin position="512"/>
        <end position="729"/>
    </location>
</feature>
<evidence type="ECO:0000256" key="6">
    <source>
        <dbReference type="ARBA" id="ARBA00022679"/>
    </source>
</evidence>